<keyword evidence="3" id="KW-1185">Reference proteome</keyword>
<evidence type="ECO:0000313" key="2">
    <source>
        <dbReference type="EMBL" id="TWB94666.1"/>
    </source>
</evidence>
<sequence>MLVSPLIAVLAAIVLQSDGYAFATGAPIVVACLAFNQIAYLVGALLSPDNDSMAEEIDGVPRRGREHKIHGQNE</sequence>
<evidence type="ECO:0000256" key="1">
    <source>
        <dbReference type="SAM" id="MobiDB-lite"/>
    </source>
</evidence>
<comment type="caution">
    <text evidence="2">The sequence shown here is derived from an EMBL/GenBank/DDBJ whole genome shotgun (WGS) entry which is preliminary data.</text>
</comment>
<organism evidence="2 3">
    <name type="scientific">Bradyrhizobium macuxiense</name>
    <dbReference type="NCBI Taxonomy" id="1755647"/>
    <lineage>
        <taxon>Bacteria</taxon>
        <taxon>Pseudomonadati</taxon>
        <taxon>Pseudomonadota</taxon>
        <taxon>Alphaproteobacteria</taxon>
        <taxon>Hyphomicrobiales</taxon>
        <taxon>Nitrobacteraceae</taxon>
        <taxon>Bradyrhizobium</taxon>
    </lineage>
</organism>
<name>A0A560LGE0_9BRAD</name>
<evidence type="ECO:0000313" key="3">
    <source>
        <dbReference type="Proteomes" id="UP000321304"/>
    </source>
</evidence>
<protein>
    <submittedName>
        <fullName evidence="2">Uncharacterized protein</fullName>
    </submittedName>
</protein>
<accession>A0A560LGE0</accession>
<proteinExistence type="predicted"/>
<dbReference type="AlphaFoldDB" id="A0A560LGE0"/>
<dbReference type="OrthoDB" id="8253772at2"/>
<dbReference type="EMBL" id="VITY01000009">
    <property type="protein sequence ID" value="TWB94666.1"/>
    <property type="molecule type" value="Genomic_DNA"/>
</dbReference>
<feature type="region of interest" description="Disordered" evidence="1">
    <location>
        <begin position="55"/>
        <end position="74"/>
    </location>
</feature>
<reference evidence="2 3" key="1">
    <citation type="submission" date="2019-06" db="EMBL/GenBank/DDBJ databases">
        <title>Genomic Encyclopedia of Type Strains, Phase IV (KMG-V): Genome sequencing to study the core and pangenomes of soil and plant-associated prokaryotes.</title>
        <authorList>
            <person name="Whitman W."/>
        </authorList>
    </citation>
    <scope>NUCLEOTIDE SEQUENCE [LARGE SCALE GENOMIC DNA]</scope>
    <source>
        <strain evidence="2 3">BR 10355</strain>
    </source>
</reference>
<feature type="compositionally biased region" description="Basic and acidic residues" evidence="1">
    <location>
        <begin position="59"/>
        <end position="74"/>
    </location>
</feature>
<dbReference type="Proteomes" id="UP000321304">
    <property type="component" value="Unassembled WGS sequence"/>
</dbReference>
<gene>
    <name evidence="2" type="ORF">FBZ93_109106</name>
</gene>